<protein>
    <submittedName>
        <fullName evidence="1">Uncharacterized protein</fullName>
    </submittedName>
</protein>
<proteinExistence type="predicted"/>
<evidence type="ECO:0000313" key="1">
    <source>
        <dbReference type="EMBL" id="JAD34287.1"/>
    </source>
</evidence>
<name>A0A0A9LHN7_ARUDO</name>
<accession>A0A0A9LHN7</accession>
<sequence>MSSWSTAWKLVSFLPLRKACVQSMCGSAASEEAASERG</sequence>
<dbReference type="AlphaFoldDB" id="A0A0A9LHN7"/>
<dbReference type="EMBL" id="GBRH01263608">
    <property type="protein sequence ID" value="JAD34287.1"/>
    <property type="molecule type" value="Transcribed_RNA"/>
</dbReference>
<reference evidence="1" key="2">
    <citation type="journal article" date="2015" name="Data Brief">
        <title>Shoot transcriptome of the giant reed, Arundo donax.</title>
        <authorList>
            <person name="Barrero R.A."/>
            <person name="Guerrero F.D."/>
            <person name="Moolhuijzen P."/>
            <person name="Goolsby J.A."/>
            <person name="Tidwell J."/>
            <person name="Bellgard S.E."/>
            <person name="Bellgard M.I."/>
        </authorList>
    </citation>
    <scope>NUCLEOTIDE SEQUENCE</scope>
    <source>
        <tissue evidence="1">Shoot tissue taken approximately 20 cm above the soil surface</tissue>
    </source>
</reference>
<organism evidence="1">
    <name type="scientific">Arundo donax</name>
    <name type="common">Giant reed</name>
    <name type="synonym">Donax arundinaceus</name>
    <dbReference type="NCBI Taxonomy" id="35708"/>
    <lineage>
        <taxon>Eukaryota</taxon>
        <taxon>Viridiplantae</taxon>
        <taxon>Streptophyta</taxon>
        <taxon>Embryophyta</taxon>
        <taxon>Tracheophyta</taxon>
        <taxon>Spermatophyta</taxon>
        <taxon>Magnoliopsida</taxon>
        <taxon>Liliopsida</taxon>
        <taxon>Poales</taxon>
        <taxon>Poaceae</taxon>
        <taxon>PACMAD clade</taxon>
        <taxon>Arundinoideae</taxon>
        <taxon>Arundineae</taxon>
        <taxon>Arundo</taxon>
    </lineage>
</organism>
<reference evidence="1" key="1">
    <citation type="submission" date="2014-09" db="EMBL/GenBank/DDBJ databases">
        <authorList>
            <person name="Magalhaes I.L.F."/>
            <person name="Oliveira U."/>
            <person name="Santos F.R."/>
            <person name="Vidigal T.H.D.A."/>
            <person name="Brescovit A.D."/>
            <person name="Santos A.J."/>
        </authorList>
    </citation>
    <scope>NUCLEOTIDE SEQUENCE</scope>
    <source>
        <tissue evidence="1">Shoot tissue taken approximately 20 cm above the soil surface</tissue>
    </source>
</reference>